<feature type="transmembrane region" description="Helical" evidence="1">
    <location>
        <begin position="347"/>
        <end position="368"/>
    </location>
</feature>
<evidence type="ECO:0000313" key="6">
    <source>
        <dbReference type="Proteomes" id="UP000629596"/>
    </source>
</evidence>
<keyword evidence="1" id="KW-0812">Transmembrane</keyword>
<feature type="transmembrane region" description="Helical" evidence="1">
    <location>
        <begin position="260"/>
        <end position="282"/>
    </location>
</feature>
<evidence type="ECO:0000256" key="1">
    <source>
        <dbReference type="SAM" id="Phobius"/>
    </source>
</evidence>
<dbReference type="Proteomes" id="UP000629596">
    <property type="component" value="Unassembled WGS sequence"/>
</dbReference>
<dbReference type="InterPro" id="IPR057436">
    <property type="entry name" value="5TMH_Lnb"/>
</dbReference>
<comment type="caution">
    <text evidence="5">The sequence shown here is derived from an EMBL/GenBank/DDBJ whole genome shotgun (WGS) entry which is preliminary data.</text>
</comment>
<protein>
    <submittedName>
        <fullName evidence="5">DUF4105 domain-containing protein</fullName>
    </submittedName>
</protein>
<feature type="transmembrane region" description="Helical" evidence="1">
    <location>
        <begin position="294"/>
        <end position="314"/>
    </location>
</feature>
<feature type="signal peptide" evidence="2">
    <location>
        <begin position="1"/>
        <end position="23"/>
    </location>
</feature>
<keyword evidence="2" id="KW-0732">Signal</keyword>
<evidence type="ECO:0000259" key="4">
    <source>
        <dbReference type="Pfam" id="PF25221"/>
    </source>
</evidence>
<proteinExistence type="predicted"/>
<gene>
    <name evidence="5" type="ORF">H8784_03085</name>
</gene>
<keyword evidence="1" id="KW-0472">Membrane</keyword>
<name>A0ABR7NX76_9BACT</name>
<evidence type="ECO:0000313" key="5">
    <source>
        <dbReference type="EMBL" id="MBC8600700.1"/>
    </source>
</evidence>
<feature type="chain" id="PRO_5046186639" evidence="2">
    <location>
        <begin position="24"/>
        <end position="403"/>
    </location>
</feature>
<keyword evidence="6" id="KW-1185">Reference proteome</keyword>
<feature type="transmembrane region" description="Helical" evidence="1">
    <location>
        <begin position="320"/>
        <end position="340"/>
    </location>
</feature>
<keyword evidence="1" id="KW-1133">Transmembrane helix</keyword>
<dbReference type="Pfam" id="PF13387">
    <property type="entry name" value="Lnb_N"/>
    <property type="match status" value="1"/>
</dbReference>
<evidence type="ECO:0000256" key="2">
    <source>
        <dbReference type="SAM" id="SignalP"/>
    </source>
</evidence>
<dbReference type="EMBL" id="JACRTI010000004">
    <property type="protein sequence ID" value="MBC8600700.1"/>
    <property type="molecule type" value="Genomic_DNA"/>
</dbReference>
<dbReference type="Pfam" id="PF25221">
    <property type="entry name" value="5TMH_Lnb"/>
    <property type="match status" value="1"/>
</dbReference>
<organism evidence="5 6">
    <name type="scientific">Parabacteroides acidifaciens</name>
    <dbReference type="NCBI Taxonomy" id="2290935"/>
    <lineage>
        <taxon>Bacteria</taxon>
        <taxon>Pseudomonadati</taxon>
        <taxon>Bacteroidota</taxon>
        <taxon>Bacteroidia</taxon>
        <taxon>Bacteroidales</taxon>
        <taxon>Tannerellaceae</taxon>
        <taxon>Parabacteroides</taxon>
    </lineage>
</organism>
<sequence>MGNKINKHLILSLLLFFLLPLQAQTPQLSNDAKISLLTVSPSDDAVYTVYGHSALRVQDAAQKIDAVFNYGIFSFAKPNFIYRFAKGETDYRLGVEHFRDFMIEYEMRGSEVTEQVLDLDSITKNRIWEALLINNRPENRVYRYNFFFDNCATRPAAIVEANVEGKIHFPDPGRKQTFRNMINDCTRNHPWLTFGCDLALGSPTDRVATPREEMFLPIYLKEAFGKATINGTDGSVRNLVGSEQILTEGITDDTDVESDLFTPLVCCWTFFLLVLAVTFIEWRRKTYFRIVDCVLFFIAGMAGVVMFFLCFISTHPSIWPNWSIVWLQPFDLIAVILFAVKKLRKAAYYYHFINFAALTLMLAGWYFIPQHLNTAFIPLVMSLWLRSGYGVYRKIWNIGYGKY</sequence>
<evidence type="ECO:0000259" key="3">
    <source>
        <dbReference type="Pfam" id="PF13387"/>
    </source>
</evidence>
<feature type="domain" description="Lnb N-terminal periplasmic" evidence="3">
    <location>
        <begin position="33"/>
        <end position="169"/>
    </location>
</feature>
<reference evidence="5 6" key="1">
    <citation type="submission" date="2020-08" db="EMBL/GenBank/DDBJ databases">
        <title>Genome public.</title>
        <authorList>
            <person name="Liu C."/>
            <person name="Sun Q."/>
        </authorList>
    </citation>
    <scope>NUCLEOTIDE SEQUENCE [LARGE SCALE GENOMIC DNA]</scope>
    <source>
        <strain evidence="5 6">426_9</strain>
    </source>
</reference>
<accession>A0ABR7NX76</accession>
<dbReference type="InterPro" id="IPR025178">
    <property type="entry name" value="Lnb_N"/>
</dbReference>
<feature type="domain" description="Lnb-like transmembrane" evidence="4">
    <location>
        <begin position="257"/>
        <end position="392"/>
    </location>
</feature>